<evidence type="ECO:0000256" key="3">
    <source>
        <dbReference type="ARBA" id="ARBA00023163"/>
    </source>
</evidence>
<dbReference type="Proteomes" id="UP000321424">
    <property type="component" value="Unassembled WGS sequence"/>
</dbReference>
<evidence type="ECO:0000313" key="5">
    <source>
        <dbReference type="EMBL" id="GEM40972.1"/>
    </source>
</evidence>
<feature type="domain" description="HTH araC/xylS-type" evidence="4">
    <location>
        <begin position="258"/>
        <end position="335"/>
    </location>
</feature>
<dbReference type="InterPro" id="IPR009057">
    <property type="entry name" value="Homeodomain-like_sf"/>
</dbReference>
<name>A0A511MK08_9NOCA</name>
<evidence type="ECO:0000259" key="4">
    <source>
        <dbReference type="PROSITE" id="PS01124"/>
    </source>
</evidence>
<dbReference type="GO" id="GO:0003700">
    <property type="term" value="F:DNA-binding transcription factor activity"/>
    <property type="evidence" value="ECO:0007669"/>
    <property type="project" value="InterPro"/>
</dbReference>
<dbReference type="PANTHER" id="PTHR47894:SF1">
    <property type="entry name" value="HTH-TYPE TRANSCRIPTIONAL REGULATOR VQSM"/>
    <property type="match status" value="1"/>
</dbReference>
<comment type="caution">
    <text evidence="5">The sequence shown here is derived from an EMBL/GenBank/DDBJ whole genome shotgun (WGS) entry which is preliminary data.</text>
</comment>
<dbReference type="SMART" id="SM00342">
    <property type="entry name" value="HTH_ARAC"/>
    <property type="match status" value="1"/>
</dbReference>
<accession>A0A511MK08</accession>
<proteinExistence type="predicted"/>
<keyword evidence="1" id="KW-0805">Transcription regulation</keyword>
<dbReference type="PANTHER" id="PTHR47894">
    <property type="entry name" value="HTH-TYPE TRANSCRIPTIONAL REGULATOR GADX"/>
    <property type="match status" value="1"/>
</dbReference>
<keyword evidence="3" id="KW-0804">Transcription</keyword>
<keyword evidence="2" id="KW-0238">DNA-binding</keyword>
<dbReference type="SUPFAM" id="SSF46689">
    <property type="entry name" value="Homeodomain-like"/>
    <property type="match status" value="1"/>
</dbReference>
<dbReference type="Gene3D" id="1.10.10.60">
    <property type="entry name" value="Homeodomain-like"/>
    <property type="match status" value="1"/>
</dbReference>
<evidence type="ECO:0000256" key="2">
    <source>
        <dbReference type="ARBA" id="ARBA00023125"/>
    </source>
</evidence>
<reference evidence="5 6" key="1">
    <citation type="submission" date="2019-07" db="EMBL/GenBank/DDBJ databases">
        <title>Whole genome shotgun sequence of Nocardia ninae NBRC 108245.</title>
        <authorList>
            <person name="Hosoyama A."/>
            <person name="Uohara A."/>
            <person name="Ohji S."/>
            <person name="Ichikawa N."/>
        </authorList>
    </citation>
    <scope>NUCLEOTIDE SEQUENCE [LARGE SCALE GENOMIC DNA]</scope>
    <source>
        <strain evidence="5 6">NBRC 108245</strain>
    </source>
</reference>
<gene>
    <name evidence="5" type="ORF">NN4_54910</name>
</gene>
<dbReference type="AlphaFoldDB" id="A0A511MK08"/>
<dbReference type="InterPro" id="IPR018060">
    <property type="entry name" value="HTH_AraC"/>
</dbReference>
<evidence type="ECO:0000313" key="6">
    <source>
        <dbReference type="Proteomes" id="UP000321424"/>
    </source>
</evidence>
<dbReference type="Pfam" id="PF12833">
    <property type="entry name" value="HTH_18"/>
    <property type="match status" value="1"/>
</dbReference>
<dbReference type="OrthoDB" id="5241536at2"/>
<dbReference type="InterPro" id="IPR032687">
    <property type="entry name" value="AraC-type_N"/>
</dbReference>
<dbReference type="RefSeq" id="WP_147137211.1">
    <property type="nucleotide sequence ID" value="NZ_BJXA01000044.1"/>
</dbReference>
<dbReference type="Pfam" id="PF12625">
    <property type="entry name" value="Arabinose_bd"/>
    <property type="match status" value="1"/>
</dbReference>
<sequence length="344" mass="37565">MAEELATLRSTTSVALLAEYAMRRGLPRSVILRDTGIKEGQLDDPAGEITLGQELALMSNLTAAIDDEPGQGFMAGLLCHPPSFGVLGFALMTSPNLRHALEIGLRYVDLSFTAARLDVCDHGAEVWITRDDRALPVHIRRFALERDLAAISTIQQDLLSTRIPVTRVEVPYEPHPIYETFAAMLGVEKVVYGASGTTLVVQSSALQLPLPQANIATARFYEQQCAELIDRRRSRMGISKQVRQLLLRQGTLADQARVAAALNLSVRTLRRRLAEEGTTFRELSNETLGLLAEELLMAGLTVENVADRLGYASPSAFTTAFRGWRGLSPGNFARVKRGLAPVGA</sequence>
<organism evidence="5 6">
    <name type="scientific">Nocardia ninae NBRC 108245</name>
    <dbReference type="NCBI Taxonomy" id="1210091"/>
    <lineage>
        <taxon>Bacteria</taxon>
        <taxon>Bacillati</taxon>
        <taxon>Actinomycetota</taxon>
        <taxon>Actinomycetes</taxon>
        <taxon>Mycobacteriales</taxon>
        <taxon>Nocardiaceae</taxon>
        <taxon>Nocardia</taxon>
    </lineage>
</organism>
<dbReference type="GO" id="GO:0000976">
    <property type="term" value="F:transcription cis-regulatory region binding"/>
    <property type="evidence" value="ECO:0007669"/>
    <property type="project" value="TreeGrafter"/>
</dbReference>
<protein>
    <submittedName>
        <fullName evidence="5">Transcriptional regulator</fullName>
    </submittedName>
</protein>
<keyword evidence="6" id="KW-1185">Reference proteome</keyword>
<dbReference type="GO" id="GO:0005829">
    <property type="term" value="C:cytosol"/>
    <property type="evidence" value="ECO:0007669"/>
    <property type="project" value="TreeGrafter"/>
</dbReference>
<dbReference type="PROSITE" id="PS01124">
    <property type="entry name" value="HTH_ARAC_FAMILY_2"/>
    <property type="match status" value="1"/>
</dbReference>
<dbReference type="EMBL" id="BJXA01000044">
    <property type="protein sequence ID" value="GEM40972.1"/>
    <property type="molecule type" value="Genomic_DNA"/>
</dbReference>
<evidence type="ECO:0000256" key="1">
    <source>
        <dbReference type="ARBA" id="ARBA00023015"/>
    </source>
</evidence>